<feature type="chain" id="PRO_5011461426" evidence="2">
    <location>
        <begin position="30"/>
        <end position="290"/>
    </location>
</feature>
<dbReference type="GO" id="GO:0052689">
    <property type="term" value="F:carboxylic ester hydrolase activity"/>
    <property type="evidence" value="ECO:0007669"/>
    <property type="project" value="UniProtKB-ARBA"/>
</dbReference>
<protein>
    <submittedName>
        <fullName evidence="4">Dienelactone hydrolase</fullName>
    </submittedName>
</protein>
<evidence type="ECO:0000313" key="5">
    <source>
        <dbReference type="Proteomes" id="UP000199759"/>
    </source>
</evidence>
<keyword evidence="2" id="KW-0732">Signal</keyword>
<gene>
    <name evidence="4" type="ORF">SAMN04488568_10630</name>
</gene>
<accession>A0A1G9R2A3</accession>
<dbReference type="EMBL" id="FNHG01000006">
    <property type="protein sequence ID" value="SDM17240.1"/>
    <property type="molecule type" value="Genomic_DNA"/>
</dbReference>
<evidence type="ECO:0000256" key="2">
    <source>
        <dbReference type="SAM" id="SignalP"/>
    </source>
</evidence>
<evidence type="ECO:0000313" key="4">
    <source>
        <dbReference type="EMBL" id="SDM17240.1"/>
    </source>
</evidence>
<dbReference type="OrthoDB" id="3647650at2"/>
<keyword evidence="5" id="KW-1185">Reference proteome</keyword>
<evidence type="ECO:0000256" key="1">
    <source>
        <dbReference type="ARBA" id="ARBA00022801"/>
    </source>
</evidence>
<reference evidence="4 5" key="1">
    <citation type="submission" date="2016-10" db="EMBL/GenBank/DDBJ databases">
        <authorList>
            <person name="de Groot N.N."/>
        </authorList>
    </citation>
    <scope>NUCLEOTIDE SEQUENCE [LARGE SCALE GENOMIC DNA]</scope>
    <source>
        <strain evidence="4 5">DSM 16077</strain>
    </source>
</reference>
<dbReference type="SUPFAM" id="SSF53474">
    <property type="entry name" value="alpha/beta-Hydrolases"/>
    <property type="match status" value="1"/>
</dbReference>
<organism evidence="4 5">
    <name type="scientific">Maricaulis salignorans</name>
    <dbReference type="NCBI Taxonomy" id="144026"/>
    <lineage>
        <taxon>Bacteria</taxon>
        <taxon>Pseudomonadati</taxon>
        <taxon>Pseudomonadota</taxon>
        <taxon>Alphaproteobacteria</taxon>
        <taxon>Maricaulales</taxon>
        <taxon>Maricaulaceae</taxon>
        <taxon>Maricaulis</taxon>
    </lineage>
</organism>
<dbReference type="RefSeq" id="WP_091768771.1">
    <property type="nucleotide sequence ID" value="NZ_FNHG01000006.1"/>
</dbReference>
<dbReference type="InterPro" id="IPR029058">
    <property type="entry name" value="AB_hydrolase_fold"/>
</dbReference>
<proteinExistence type="predicted"/>
<keyword evidence="1 4" id="KW-0378">Hydrolase</keyword>
<dbReference type="AlphaFoldDB" id="A0A1G9R2A3"/>
<dbReference type="InterPro" id="IPR050261">
    <property type="entry name" value="FrsA_esterase"/>
</dbReference>
<dbReference type="STRING" id="144026.SAMN04488568_10630"/>
<dbReference type="Pfam" id="PF01738">
    <property type="entry name" value="DLH"/>
    <property type="match status" value="1"/>
</dbReference>
<name>A0A1G9R2A3_9PROT</name>
<sequence>MMFNFLLRAIPAALAIAATGLGASASSNASGFGVPQRTLEEQADLIRPFTDVRIPETATGPVPAVLMFHGCGGLRQVQEDYARSALDAGYGVLIIGSNAARGIDRFAAMSQVCTGLRLWGRERAADVFAGLHIAREDSRIDASRLALIGWSHGGWTVLEALDDAGRNVAPEALEHSTGPVPDLAGVRTAMTLYPYCGFPMRSNGREYAREIPLHAILAENDMIAPPGDCERLFERSETAGHRVDVQVWSGLTHAFDEPNPPPDPRINFDLDAAEQARSDWLETLSLELAP</sequence>
<feature type="signal peptide" evidence="2">
    <location>
        <begin position="1"/>
        <end position="29"/>
    </location>
</feature>
<dbReference type="PANTHER" id="PTHR22946">
    <property type="entry name" value="DIENELACTONE HYDROLASE DOMAIN-CONTAINING PROTEIN-RELATED"/>
    <property type="match status" value="1"/>
</dbReference>
<feature type="domain" description="Dienelactone hydrolase" evidence="3">
    <location>
        <begin position="55"/>
        <end position="284"/>
    </location>
</feature>
<evidence type="ECO:0000259" key="3">
    <source>
        <dbReference type="Pfam" id="PF01738"/>
    </source>
</evidence>
<dbReference type="Proteomes" id="UP000199759">
    <property type="component" value="Unassembled WGS sequence"/>
</dbReference>
<dbReference type="InterPro" id="IPR002925">
    <property type="entry name" value="Dienelactn_hydro"/>
</dbReference>
<dbReference type="PANTHER" id="PTHR22946:SF9">
    <property type="entry name" value="POLYKETIDE TRANSFERASE AF380"/>
    <property type="match status" value="1"/>
</dbReference>
<dbReference type="Gene3D" id="3.40.50.1820">
    <property type="entry name" value="alpha/beta hydrolase"/>
    <property type="match status" value="1"/>
</dbReference>